<evidence type="ECO:0000259" key="2">
    <source>
        <dbReference type="Pfam" id="PF00892"/>
    </source>
</evidence>
<feature type="transmembrane region" description="Helical" evidence="1">
    <location>
        <begin position="122"/>
        <end position="139"/>
    </location>
</feature>
<feature type="domain" description="EamA" evidence="2">
    <location>
        <begin position="5"/>
        <end position="139"/>
    </location>
</feature>
<keyword evidence="1" id="KW-0472">Membrane</keyword>
<dbReference type="GO" id="GO:0016020">
    <property type="term" value="C:membrane"/>
    <property type="evidence" value="ECO:0007669"/>
    <property type="project" value="InterPro"/>
</dbReference>
<sequence>MNPTLYAVCAVFLYAAQNVILEQKLAYVSPLIGMIFWYVGILSIAIPLVLFGNQFGLAITMPQPGHYWLMMIVGAILFFADLSFFTAYHSGGSVAQIATIVALFPAFAAVIKLLIGGGMPSVQQIIGLALVPIVVYLVNK</sequence>
<reference evidence="3 4" key="1">
    <citation type="journal article" date="2015" name="Nature">
        <title>rRNA introns, odd ribosomes, and small enigmatic genomes across a large radiation of phyla.</title>
        <authorList>
            <person name="Brown C.T."/>
            <person name="Hug L.A."/>
            <person name="Thomas B.C."/>
            <person name="Sharon I."/>
            <person name="Castelle C.J."/>
            <person name="Singh A."/>
            <person name="Wilkins M.J."/>
            <person name="Williams K.H."/>
            <person name="Banfield J.F."/>
        </authorList>
    </citation>
    <scope>NUCLEOTIDE SEQUENCE [LARGE SCALE GENOMIC DNA]</scope>
</reference>
<comment type="caution">
    <text evidence="3">The sequence shown here is derived from an EMBL/GenBank/DDBJ whole genome shotgun (WGS) entry which is preliminary data.</text>
</comment>
<feature type="transmembrane region" description="Helical" evidence="1">
    <location>
        <begin position="67"/>
        <end position="88"/>
    </location>
</feature>
<feature type="transmembrane region" description="Helical" evidence="1">
    <location>
        <begin position="34"/>
        <end position="55"/>
    </location>
</feature>
<keyword evidence="1" id="KW-1133">Transmembrane helix</keyword>
<protein>
    <recommendedName>
        <fullName evidence="2">EamA domain-containing protein</fullName>
    </recommendedName>
</protein>
<dbReference type="AlphaFoldDB" id="A0A0G1L4E8"/>
<accession>A0A0G1L4E8</accession>
<dbReference type="Proteomes" id="UP000033945">
    <property type="component" value="Unassembled WGS sequence"/>
</dbReference>
<proteinExistence type="predicted"/>
<organism evidence="3 4">
    <name type="scientific">Candidatus Giovannonibacteria bacterium GW2011_GWA2_44_26</name>
    <dbReference type="NCBI Taxonomy" id="1618648"/>
    <lineage>
        <taxon>Bacteria</taxon>
        <taxon>Candidatus Giovannoniibacteriota</taxon>
    </lineage>
</organism>
<feature type="transmembrane region" description="Helical" evidence="1">
    <location>
        <begin position="94"/>
        <end position="115"/>
    </location>
</feature>
<gene>
    <name evidence="3" type="ORF">UW55_C0003G0045</name>
</gene>
<dbReference type="InterPro" id="IPR000620">
    <property type="entry name" value="EamA_dom"/>
</dbReference>
<dbReference type="SUPFAM" id="SSF103481">
    <property type="entry name" value="Multidrug resistance efflux transporter EmrE"/>
    <property type="match status" value="1"/>
</dbReference>
<evidence type="ECO:0000256" key="1">
    <source>
        <dbReference type="SAM" id="Phobius"/>
    </source>
</evidence>
<name>A0A0G1L4E8_9BACT</name>
<dbReference type="EMBL" id="LCIT01000003">
    <property type="protein sequence ID" value="KKT63477.1"/>
    <property type="molecule type" value="Genomic_DNA"/>
</dbReference>
<evidence type="ECO:0000313" key="3">
    <source>
        <dbReference type="EMBL" id="KKT63477.1"/>
    </source>
</evidence>
<dbReference type="InterPro" id="IPR037185">
    <property type="entry name" value="EmrE-like"/>
</dbReference>
<evidence type="ECO:0000313" key="4">
    <source>
        <dbReference type="Proteomes" id="UP000033945"/>
    </source>
</evidence>
<keyword evidence="1" id="KW-0812">Transmembrane</keyword>
<dbReference type="Pfam" id="PF00892">
    <property type="entry name" value="EamA"/>
    <property type="match status" value="1"/>
</dbReference>